<gene>
    <name evidence="1" type="ORF">SAMN05421786_103188</name>
</gene>
<evidence type="ECO:0000313" key="1">
    <source>
        <dbReference type="EMBL" id="SIS92975.1"/>
    </source>
</evidence>
<proteinExistence type="predicted"/>
<accession>A0A1N7N3P5</accession>
<evidence type="ECO:0000313" key="2">
    <source>
        <dbReference type="Proteomes" id="UP000186744"/>
    </source>
</evidence>
<dbReference type="STRING" id="373668.SAMN05421786_103188"/>
<organism evidence="1 2">
    <name type="scientific">Chryseobacterium ureilyticum</name>
    <dbReference type="NCBI Taxonomy" id="373668"/>
    <lineage>
        <taxon>Bacteria</taxon>
        <taxon>Pseudomonadati</taxon>
        <taxon>Bacteroidota</taxon>
        <taxon>Flavobacteriia</taxon>
        <taxon>Flavobacteriales</taxon>
        <taxon>Weeksellaceae</taxon>
        <taxon>Chryseobacterium group</taxon>
        <taxon>Chryseobacterium</taxon>
    </lineage>
</organism>
<keyword evidence="2" id="KW-1185">Reference proteome</keyword>
<sequence>MKNSENKKRKLTKTELKEINGGAGIRCRAGFCIADSGMLEPGLIGEGGRCC</sequence>
<dbReference type="AlphaFoldDB" id="A0A1N7N3P5"/>
<reference evidence="2" key="1">
    <citation type="submission" date="2017-01" db="EMBL/GenBank/DDBJ databases">
        <authorList>
            <person name="Varghese N."/>
            <person name="Submissions S."/>
        </authorList>
    </citation>
    <scope>NUCLEOTIDE SEQUENCE [LARGE SCALE GENOMIC DNA]</scope>
    <source>
        <strain evidence="2">DSM 18017</strain>
    </source>
</reference>
<dbReference type="Proteomes" id="UP000186744">
    <property type="component" value="Unassembled WGS sequence"/>
</dbReference>
<protein>
    <submittedName>
        <fullName evidence="1">Bacteriocin-type signal sequence-containing protein</fullName>
    </submittedName>
</protein>
<name>A0A1N7N3P5_9FLAO</name>
<dbReference type="RefSeq" id="WP_167369980.1">
    <property type="nucleotide sequence ID" value="NZ_FTOL01000003.1"/>
</dbReference>
<dbReference type="EMBL" id="FTOL01000003">
    <property type="protein sequence ID" value="SIS92975.1"/>
    <property type="molecule type" value="Genomic_DNA"/>
</dbReference>